<dbReference type="EnsemblPlants" id="TuG1812G0300001557.01.T01">
    <property type="protein sequence ID" value="TuG1812G0300001557.01.T01.cds253090"/>
    <property type="gene ID" value="TuG1812G0300001557.01"/>
</dbReference>
<reference evidence="1" key="2">
    <citation type="submission" date="2018-03" db="EMBL/GenBank/DDBJ databases">
        <title>The Triticum urartu genome reveals the dynamic nature of wheat genome evolution.</title>
        <authorList>
            <person name="Ling H."/>
            <person name="Ma B."/>
            <person name="Shi X."/>
            <person name="Liu H."/>
            <person name="Dong L."/>
            <person name="Sun H."/>
            <person name="Cao Y."/>
            <person name="Gao Q."/>
            <person name="Zheng S."/>
            <person name="Li Y."/>
            <person name="Yu Y."/>
            <person name="Du H."/>
            <person name="Qi M."/>
            <person name="Li Y."/>
            <person name="Yu H."/>
            <person name="Cui Y."/>
            <person name="Wang N."/>
            <person name="Chen C."/>
            <person name="Wu H."/>
            <person name="Zhao Y."/>
            <person name="Zhang J."/>
            <person name="Li Y."/>
            <person name="Zhou W."/>
            <person name="Zhang B."/>
            <person name="Hu W."/>
            <person name="Eijk M."/>
            <person name="Tang J."/>
            <person name="Witsenboer H."/>
            <person name="Zhao S."/>
            <person name="Li Z."/>
            <person name="Zhang A."/>
            <person name="Wang D."/>
            <person name="Liang C."/>
        </authorList>
    </citation>
    <scope>NUCLEOTIDE SEQUENCE [LARGE SCALE GENOMIC DNA]</scope>
    <source>
        <strain evidence="1">cv. G1812</strain>
    </source>
</reference>
<accession>A0A8R7TT19</accession>
<dbReference type="Gramene" id="TuG1812G0300001557.01.T01">
    <property type="protein sequence ID" value="TuG1812G0300001557.01.T01.cds253090"/>
    <property type="gene ID" value="TuG1812G0300001557.01"/>
</dbReference>
<reference evidence="1" key="3">
    <citation type="submission" date="2022-06" db="UniProtKB">
        <authorList>
            <consortium name="EnsemblPlants"/>
        </authorList>
    </citation>
    <scope>IDENTIFICATION</scope>
</reference>
<protein>
    <submittedName>
        <fullName evidence="1">Uncharacterized protein</fullName>
    </submittedName>
</protein>
<proteinExistence type="predicted"/>
<dbReference type="Proteomes" id="UP000015106">
    <property type="component" value="Chromosome 3"/>
</dbReference>
<reference evidence="2" key="1">
    <citation type="journal article" date="2013" name="Nature">
        <title>Draft genome of the wheat A-genome progenitor Triticum urartu.</title>
        <authorList>
            <person name="Ling H.Q."/>
            <person name="Zhao S."/>
            <person name="Liu D."/>
            <person name="Wang J."/>
            <person name="Sun H."/>
            <person name="Zhang C."/>
            <person name="Fan H."/>
            <person name="Li D."/>
            <person name="Dong L."/>
            <person name="Tao Y."/>
            <person name="Gao C."/>
            <person name="Wu H."/>
            <person name="Li Y."/>
            <person name="Cui Y."/>
            <person name="Guo X."/>
            <person name="Zheng S."/>
            <person name="Wang B."/>
            <person name="Yu K."/>
            <person name="Liang Q."/>
            <person name="Yang W."/>
            <person name="Lou X."/>
            <person name="Chen J."/>
            <person name="Feng M."/>
            <person name="Jian J."/>
            <person name="Zhang X."/>
            <person name="Luo G."/>
            <person name="Jiang Y."/>
            <person name="Liu J."/>
            <person name="Wang Z."/>
            <person name="Sha Y."/>
            <person name="Zhang B."/>
            <person name="Wu H."/>
            <person name="Tang D."/>
            <person name="Shen Q."/>
            <person name="Xue P."/>
            <person name="Zou S."/>
            <person name="Wang X."/>
            <person name="Liu X."/>
            <person name="Wang F."/>
            <person name="Yang Y."/>
            <person name="An X."/>
            <person name="Dong Z."/>
            <person name="Zhang K."/>
            <person name="Zhang X."/>
            <person name="Luo M.C."/>
            <person name="Dvorak J."/>
            <person name="Tong Y."/>
            <person name="Wang J."/>
            <person name="Yang H."/>
            <person name="Li Z."/>
            <person name="Wang D."/>
            <person name="Zhang A."/>
            <person name="Wang J."/>
        </authorList>
    </citation>
    <scope>NUCLEOTIDE SEQUENCE</scope>
    <source>
        <strain evidence="2">cv. G1812</strain>
    </source>
</reference>
<evidence type="ECO:0000313" key="2">
    <source>
        <dbReference type="Proteomes" id="UP000015106"/>
    </source>
</evidence>
<dbReference type="AlphaFoldDB" id="A0A8R7TT19"/>
<keyword evidence="2" id="KW-1185">Reference proteome</keyword>
<organism evidence="1 2">
    <name type="scientific">Triticum urartu</name>
    <name type="common">Red wild einkorn</name>
    <name type="synonym">Crithodium urartu</name>
    <dbReference type="NCBI Taxonomy" id="4572"/>
    <lineage>
        <taxon>Eukaryota</taxon>
        <taxon>Viridiplantae</taxon>
        <taxon>Streptophyta</taxon>
        <taxon>Embryophyta</taxon>
        <taxon>Tracheophyta</taxon>
        <taxon>Spermatophyta</taxon>
        <taxon>Magnoliopsida</taxon>
        <taxon>Liliopsida</taxon>
        <taxon>Poales</taxon>
        <taxon>Poaceae</taxon>
        <taxon>BOP clade</taxon>
        <taxon>Pooideae</taxon>
        <taxon>Triticodae</taxon>
        <taxon>Triticeae</taxon>
        <taxon>Triticinae</taxon>
        <taxon>Triticum</taxon>
    </lineage>
</organism>
<name>A0A8R7TT19_TRIUA</name>
<sequence>MGMEGPIFSVGEHEVPSVKLGLFFNDLIEKLKIHEGGRGDRFTSESRQLARNALFMVLSNFAYRHPDLDLDNGFRKLPRDAD</sequence>
<evidence type="ECO:0000313" key="1">
    <source>
        <dbReference type="EnsemblPlants" id="TuG1812G0300001557.01.T01.cds253090"/>
    </source>
</evidence>